<protein>
    <submittedName>
        <fullName evidence="1">Uncharacterized protein</fullName>
    </submittedName>
</protein>
<proteinExistence type="predicted"/>
<keyword evidence="2" id="KW-1185">Reference proteome</keyword>
<gene>
    <name evidence="1" type="ORF">SSYRP_v1c07750</name>
</gene>
<reference evidence="1 2" key="1">
    <citation type="journal article" date="2013" name="Genome Biol. Evol.">
        <title>Complete genomes of two dipteran-associated spiroplasmas provided insights into the origin, dynamics, and impacts of viral invasion in spiroplasma.</title>
        <authorList>
            <person name="Ku C."/>
            <person name="Lo W.S."/>
            <person name="Chen L.L."/>
            <person name="Kuo C.H."/>
        </authorList>
    </citation>
    <scope>NUCLEOTIDE SEQUENCE [LARGE SCALE GENOMIC DNA]</scope>
    <source>
        <strain evidence="1">EA-1</strain>
    </source>
</reference>
<accession>R4UJP4</accession>
<dbReference type="RefSeq" id="WP_016341008.1">
    <property type="nucleotide sequence ID" value="NC_021284.1"/>
</dbReference>
<dbReference type="KEGG" id="ssyr:SSYRP_v1c07750"/>
<evidence type="ECO:0000313" key="2">
    <source>
        <dbReference type="Proteomes" id="UP000013963"/>
    </source>
</evidence>
<dbReference type="HOGENOM" id="CLU_2773822_0_0_14"/>
<dbReference type="STRING" id="1276229.SSYRP_v1c07750"/>
<organism evidence="1 2">
    <name type="scientific">Spiroplasma syrphidicola EA-1</name>
    <dbReference type="NCBI Taxonomy" id="1276229"/>
    <lineage>
        <taxon>Bacteria</taxon>
        <taxon>Bacillati</taxon>
        <taxon>Mycoplasmatota</taxon>
        <taxon>Mollicutes</taxon>
        <taxon>Entomoplasmatales</taxon>
        <taxon>Spiroplasmataceae</taxon>
        <taxon>Spiroplasma</taxon>
    </lineage>
</organism>
<dbReference type="PATRIC" id="fig|1276229.3.peg.769"/>
<name>R4UJP4_9MOLU</name>
<dbReference type="EMBL" id="CP005078">
    <property type="protein sequence ID" value="AGM26365.1"/>
    <property type="molecule type" value="Genomic_DNA"/>
</dbReference>
<evidence type="ECO:0000313" key="1">
    <source>
        <dbReference type="EMBL" id="AGM26365.1"/>
    </source>
</evidence>
<dbReference type="AlphaFoldDB" id="R4UJP4"/>
<sequence length="73" mass="8836">MTRDEKEKVLDKFRKEIDPQFEFPCAICEIPVLGSRSLCMHCATSLDPKIEKDYYKMSEEDFWFKYYEKNNNL</sequence>
<dbReference type="Proteomes" id="UP000013963">
    <property type="component" value="Chromosome"/>
</dbReference>